<evidence type="ECO:0000256" key="1">
    <source>
        <dbReference type="SAM" id="Phobius"/>
    </source>
</evidence>
<dbReference type="EMBL" id="JAYGIL010000004">
    <property type="protein sequence ID" value="MEA5402155.1"/>
    <property type="molecule type" value="Genomic_DNA"/>
</dbReference>
<protein>
    <submittedName>
        <fullName evidence="2">Uncharacterized protein</fullName>
    </submittedName>
</protein>
<keyword evidence="1" id="KW-1133">Transmembrane helix</keyword>
<comment type="caution">
    <text evidence="2">The sequence shown here is derived from an EMBL/GenBank/DDBJ whole genome shotgun (WGS) entry which is preliminary data.</text>
</comment>
<proteinExistence type="predicted"/>
<name>A0ABU5S159_9BACT</name>
<reference evidence="2 3" key="1">
    <citation type="submission" date="2023-12" db="EMBL/GenBank/DDBJ databases">
        <title>Novel species of the genus Arcicella isolated from rivers.</title>
        <authorList>
            <person name="Lu H."/>
        </authorList>
    </citation>
    <scope>NUCLEOTIDE SEQUENCE [LARGE SCALE GENOMIC DNA]</scope>
    <source>
        <strain evidence="2 3">DC2W</strain>
    </source>
</reference>
<organism evidence="2 3">
    <name type="scientific">Arcicella gelida</name>
    <dbReference type="NCBI Taxonomy" id="2984195"/>
    <lineage>
        <taxon>Bacteria</taxon>
        <taxon>Pseudomonadati</taxon>
        <taxon>Bacteroidota</taxon>
        <taxon>Cytophagia</taxon>
        <taxon>Cytophagales</taxon>
        <taxon>Flectobacillaceae</taxon>
        <taxon>Arcicella</taxon>
    </lineage>
</organism>
<evidence type="ECO:0000313" key="2">
    <source>
        <dbReference type="EMBL" id="MEA5402155.1"/>
    </source>
</evidence>
<keyword evidence="3" id="KW-1185">Reference proteome</keyword>
<dbReference type="Proteomes" id="UP001303899">
    <property type="component" value="Unassembled WGS sequence"/>
</dbReference>
<evidence type="ECO:0000313" key="3">
    <source>
        <dbReference type="Proteomes" id="UP001303899"/>
    </source>
</evidence>
<dbReference type="RefSeq" id="WP_323326417.1">
    <property type="nucleotide sequence ID" value="NZ_JAYGIL010000004.1"/>
</dbReference>
<feature type="transmembrane region" description="Helical" evidence="1">
    <location>
        <begin position="161"/>
        <end position="183"/>
    </location>
</feature>
<sequence length="205" mass="22994">MENIKIGSVVYWNKNGARVYWRPDLNDPVDFLSEEFLEGTRDDGHPYSEKFAYDVPHEGQPINPSIIDTVAGSVTGVIQYKNGIGFYPLRFPFTFYNLDGKNHDDSSKTLKVYVNAEDISMDTAQSKTDKENKELIDSVLNDNPDKLGVAQNDNGSKGSKIPWLTIAIILAVVVFAFLTFWYINKSKSRNLQAGITVPPNRIVSV</sequence>
<keyword evidence="1" id="KW-0812">Transmembrane</keyword>
<keyword evidence="1" id="KW-0472">Membrane</keyword>
<accession>A0ABU5S159</accession>
<gene>
    <name evidence="2" type="ORF">VB776_04485</name>
</gene>